<dbReference type="PANTHER" id="PTHR13071:SF4">
    <property type="entry name" value="SMALL RIBOSOMAL SUBUNIT PROTEIN MS22"/>
    <property type="match status" value="1"/>
</dbReference>
<dbReference type="AlphaFoldDB" id="A0A8J2MWV1"/>
<dbReference type="PANTHER" id="PTHR13071">
    <property type="entry name" value="MITOCHONDRIAL 28S RIBOSOMAL PROTEIN S22"/>
    <property type="match status" value="1"/>
</dbReference>
<dbReference type="OrthoDB" id="10052321at2759"/>
<proteinExistence type="predicted"/>
<keyword evidence="2" id="KW-1185">Reference proteome</keyword>
<organism evidence="1 2">
    <name type="scientific">Cotesia congregata</name>
    <name type="common">Parasitoid wasp</name>
    <name type="synonym">Apanteles congregatus</name>
    <dbReference type="NCBI Taxonomy" id="51543"/>
    <lineage>
        <taxon>Eukaryota</taxon>
        <taxon>Metazoa</taxon>
        <taxon>Ecdysozoa</taxon>
        <taxon>Arthropoda</taxon>
        <taxon>Hexapoda</taxon>
        <taxon>Insecta</taxon>
        <taxon>Pterygota</taxon>
        <taxon>Neoptera</taxon>
        <taxon>Endopterygota</taxon>
        <taxon>Hymenoptera</taxon>
        <taxon>Apocrita</taxon>
        <taxon>Ichneumonoidea</taxon>
        <taxon>Braconidae</taxon>
        <taxon>Microgastrinae</taxon>
        <taxon>Cotesia</taxon>
    </lineage>
</organism>
<evidence type="ECO:0000313" key="1">
    <source>
        <dbReference type="EMBL" id="CAG5102030.1"/>
    </source>
</evidence>
<evidence type="ECO:0000313" key="2">
    <source>
        <dbReference type="Proteomes" id="UP000786811"/>
    </source>
</evidence>
<sequence>MISARNVHLIFRRLQINTIGRHCKFSSAHLQEEQRDPGPVFINDEVQKLLKTLTRPDLQKVYRKRKDGQPIKDPQYKFMTDEELQDLMKKVQARVDEKLQMPPVVKKRKPITEVISKDPEIQGHDTTKYVFTDITYGVSAVDRLIAVRDPDGTLRKANWEERFRMNQTYFPVKGRELVTPRMFQDEYLKDLLKREEYEFVLDRACLQFDPDDPDFHRVTSAVYEAVNNTSQFKVFRSTRHYGPLVFYLTWNKNINNLLLEYITNGFIEDAVLLIKLYNKINPTSKAVDITHDGDDLKFIQNFADLESPIRGKLIAAVQSYKELAEARKKVEKGVKAAHGIDE</sequence>
<gene>
    <name evidence="1" type="ORF">HICCMSTLAB_LOCUS10811</name>
</gene>
<dbReference type="InterPro" id="IPR019374">
    <property type="entry name" value="Ribosomal_mS22"/>
</dbReference>
<dbReference type="GO" id="GO:0005763">
    <property type="term" value="C:mitochondrial small ribosomal subunit"/>
    <property type="evidence" value="ECO:0007669"/>
    <property type="project" value="TreeGrafter"/>
</dbReference>
<dbReference type="Pfam" id="PF10245">
    <property type="entry name" value="MRP-S22"/>
    <property type="match status" value="1"/>
</dbReference>
<dbReference type="Proteomes" id="UP000786811">
    <property type="component" value="Unassembled WGS sequence"/>
</dbReference>
<dbReference type="GO" id="GO:0003735">
    <property type="term" value="F:structural constituent of ribosome"/>
    <property type="evidence" value="ECO:0007669"/>
    <property type="project" value="TreeGrafter"/>
</dbReference>
<reference evidence="1" key="1">
    <citation type="submission" date="2021-04" db="EMBL/GenBank/DDBJ databases">
        <authorList>
            <person name="Chebbi M.A.C M."/>
        </authorList>
    </citation>
    <scope>NUCLEOTIDE SEQUENCE</scope>
</reference>
<protein>
    <submittedName>
        <fullName evidence="1">Mitochondrial (Mus musculus)</fullName>
    </submittedName>
</protein>
<accession>A0A8J2MWV1</accession>
<dbReference type="EMBL" id="CAJNRD030001123">
    <property type="protein sequence ID" value="CAG5102030.1"/>
    <property type="molecule type" value="Genomic_DNA"/>
</dbReference>
<comment type="caution">
    <text evidence="1">The sequence shown here is derived from an EMBL/GenBank/DDBJ whole genome shotgun (WGS) entry which is preliminary data.</text>
</comment>
<name>A0A8J2MWV1_COTCN</name>